<keyword evidence="2" id="KW-1185">Reference proteome</keyword>
<accession>A0A317PH98</accession>
<proteinExistence type="predicted"/>
<dbReference type="SUPFAM" id="SSF56112">
    <property type="entry name" value="Protein kinase-like (PK-like)"/>
    <property type="match status" value="1"/>
</dbReference>
<reference evidence="1 2" key="1">
    <citation type="submission" date="2018-05" db="EMBL/GenBank/DDBJ databases">
        <title>Genomic Encyclopedia of Type Strains, Phase IV (KMG-IV): sequencing the most valuable type-strain genomes for metagenomic binning, comparative biology and taxonomic classification.</title>
        <authorList>
            <person name="Goeker M."/>
        </authorList>
    </citation>
    <scope>NUCLEOTIDE SEQUENCE [LARGE SCALE GENOMIC DNA]</scope>
    <source>
        <strain evidence="1 2">DSM 16791</strain>
    </source>
</reference>
<protein>
    <recommendedName>
        <fullName evidence="3">Non-specific serine/threonine protein kinase</fullName>
    </recommendedName>
</protein>
<organism evidence="1 2">
    <name type="scientific">Hoeflea marina</name>
    <dbReference type="NCBI Taxonomy" id="274592"/>
    <lineage>
        <taxon>Bacteria</taxon>
        <taxon>Pseudomonadati</taxon>
        <taxon>Pseudomonadota</taxon>
        <taxon>Alphaproteobacteria</taxon>
        <taxon>Hyphomicrobiales</taxon>
        <taxon>Rhizobiaceae</taxon>
        <taxon>Hoeflea</taxon>
    </lineage>
</organism>
<sequence>MRNVAADYPPLFGRYLATIDPDVGVVVEVVRREEASTPVAHRKVAFCVSGAIGYRVVADEHALSSISIDLERRLVTKHVAAYSEFGILEREVDWLRRLAASGIAPPLRSATADRLFLDYVGEPVRRGNLPSDWPVQAEAILAALTSHGCAHNDIKCDNLTVADGKIHLIDYGWATPIGQAIPAHWPHGIGRQHRLGVHRFDDRAAIFAALGSAERGEVDRSVVMGHNPT</sequence>
<gene>
    <name evidence="1" type="ORF">DFR52_10449</name>
</gene>
<evidence type="ECO:0000313" key="1">
    <source>
        <dbReference type="EMBL" id="PWV98760.1"/>
    </source>
</evidence>
<dbReference type="AlphaFoldDB" id="A0A317PH98"/>
<comment type="caution">
    <text evidence="1">The sequence shown here is derived from an EMBL/GenBank/DDBJ whole genome shotgun (WGS) entry which is preliminary data.</text>
</comment>
<dbReference type="InterPro" id="IPR011009">
    <property type="entry name" value="Kinase-like_dom_sf"/>
</dbReference>
<evidence type="ECO:0008006" key="3">
    <source>
        <dbReference type="Google" id="ProtNLM"/>
    </source>
</evidence>
<name>A0A317PH98_9HYPH</name>
<dbReference type="Proteomes" id="UP000246352">
    <property type="component" value="Unassembled WGS sequence"/>
</dbReference>
<evidence type="ECO:0000313" key="2">
    <source>
        <dbReference type="Proteomes" id="UP000246352"/>
    </source>
</evidence>
<dbReference type="Gene3D" id="1.10.510.10">
    <property type="entry name" value="Transferase(Phosphotransferase) domain 1"/>
    <property type="match status" value="1"/>
</dbReference>
<dbReference type="EMBL" id="QGTR01000004">
    <property type="protein sequence ID" value="PWV98760.1"/>
    <property type="molecule type" value="Genomic_DNA"/>
</dbReference>